<sequence length="72" mass="7728">MPNELAGGKHVPSLPAKIAVANQLLSRVKSLGTSHASCVKKRAWADMQSLVRASVHQTSKAQGRASIMRRHA</sequence>
<gene>
    <name evidence="1" type="ORF">BQ8794_20040</name>
</gene>
<organism evidence="1 2">
    <name type="scientific">Mesorhizobium prunaredense</name>
    <dbReference type="NCBI Taxonomy" id="1631249"/>
    <lineage>
        <taxon>Bacteria</taxon>
        <taxon>Pseudomonadati</taxon>
        <taxon>Pseudomonadota</taxon>
        <taxon>Alphaproteobacteria</taxon>
        <taxon>Hyphomicrobiales</taxon>
        <taxon>Phyllobacteriaceae</taxon>
        <taxon>Mesorhizobium</taxon>
    </lineage>
</organism>
<reference evidence="2" key="1">
    <citation type="submission" date="2017-01" db="EMBL/GenBank/DDBJ databases">
        <authorList>
            <person name="Brunel B."/>
        </authorList>
    </citation>
    <scope>NUCLEOTIDE SEQUENCE [LARGE SCALE GENOMIC DNA]</scope>
</reference>
<protein>
    <submittedName>
        <fullName evidence="1">Uncharacterized protein</fullName>
    </submittedName>
</protein>
<dbReference type="AlphaFoldDB" id="A0A1R3V4Y5"/>
<accession>A0A1R3V4Y5</accession>
<evidence type="ECO:0000313" key="1">
    <source>
        <dbReference type="EMBL" id="SIT54984.1"/>
    </source>
</evidence>
<dbReference type="STRING" id="1631249.BQ8794_20040"/>
<dbReference type="EMBL" id="FTPD01000012">
    <property type="protein sequence ID" value="SIT54984.1"/>
    <property type="molecule type" value="Genomic_DNA"/>
</dbReference>
<keyword evidence="2" id="KW-1185">Reference proteome</keyword>
<proteinExistence type="predicted"/>
<name>A0A1R3V4Y5_9HYPH</name>
<dbReference type="Proteomes" id="UP000188388">
    <property type="component" value="Unassembled WGS sequence"/>
</dbReference>
<evidence type="ECO:0000313" key="2">
    <source>
        <dbReference type="Proteomes" id="UP000188388"/>
    </source>
</evidence>